<dbReference type="InterPro" id="IPR050155">
    <property type="entry name" value="HAD-like_hydrolase_sf"/>
</dbReference>
<dbReference type="SUPFAM" id="SSF56784">
    <property type="entry name" value="HAD-like"/>
    <property type="match status" value="1"/>
</dbReference>
<dbReference type="CDD" id="cd01427">
    <property type="entry name" value="HAD_like"/>
    <property type="match status" value="1"/>
</dbReference>
<dbReference type="GO" id="GO:0005829">
    <property type="term" value="C:cytosol"/>
    <property type="evidence" value="ECO:0007669"/>
    <property type="project" value="TreeGrafter"/>
</dbReference>
<dbReference type="InterPro" id="IPR036412">
    <property type="entry name" value="HAD-like_sf"/>
</dbReference>
<proteinExistence type="predicted"/>
<dbReference type="Gene3D" id="3.40.50.1000">
    <property type="entry name" value="HAD superfamily/HAD-like"/>
    <property type="match status" value="1"/>
</dbReference>
<protein>
    <submittedName>
        <fullName evidence="1">Phosphoglycolate phosphatase</fullName>
    </submittedName>
</protein>
<organism evidence="1">
    <name type="scientific">Nocardia farcinica</name>
    <dbReference type="NCBI Taxonomy" id="37329"/>
    <lineage>
        <taxon>Bacteria</taxon>
        <taxon>Bacillati</taxon>
        <taxon>Actinomycetota</taxon>
        <taxon>Actinomycetes</taxon>
        <taxon>Mycobacteriales</taxon>
        <taxon>Nocardiaceae</taxon>
        <taxon>Nocardia</taxon>
    </lineage>
</organism>
<dbReference type="EMBL" id="CAACYE010000005">
    <property type="protein sequence ID" value="VFA86707.1"/>
    <property type="molecule type" value="Genomic_DNA"/>
</dbReference>
<dbReference type="GO" id="GO:0008967">
    <property type="term" value="F:phosphoglycolate phosphatase activity"/>
    <property type="evidence" value="ECO:0007669"/>
    <property type="project" value="TreeGrafter"/>
</dbReference>
<evidence type="ECO:0000313" key="1">
    <source>
        <dbReference type="EMBL" id="VFA86707.1"/>
    </source>
</evidence>
<dbReference type="AlphaFoldDB" id="A0A449GLY4"/>
<dbReference type="InterPro" id="IPR023214">
    <property type="entry name" value="HAD_sf"/>
</dbReference>
<dbReference type="Pfam" id="PF00702">
    <property type="entry name" value="Hydrolase"/>
    <property type="match status" value="1"/>
</dbReference>
<dbReference type="RefSeq" id="WP_137353886.1">
    <property type="nucleotide sequence ID" value="NZ_CAACYE020000001.1"/>
</dbReference>
<sequence>MTSLLTGRRCLLLDFDGPVCSVFAGLPDHVAAAELAAALDPPAPATVRDYTDPFDVLRYAAEHRPDEAAAIETRLTDIERRAVACARPTPDAAELIYDAANRPATVVAIVSNNSVAAIDAYLTAHGVRTQVSGIFARTCADVSRLKPAPTLLLDALDTLDIPASNAVFVGDSITDVQAGQAAGVPVIAFANRPDKVHRLTSARPAEIVTSMAQVRAQLAQ</sequence>
<reference evidence="1" key="1">
    <citation type="submission" date="2019-02" db="EMBL/GenBank/DDBJ databases">
        <authorList>
            <consortium name="Pathogen Informatics"/>
        </authorList>
    </citation>
    <scope>NUCLEOTIDE SEQUENCE</scope>
    <source>
        <strain evidence="1">3012STDY6733949</strain>
    </source>
</reference>
<name>A0A449GLY4_NOCFR</name>
<dbReference type="PANTHER" id="PTHR43434">
    <property type="entry name" value="PHOSPHOGLYCOLATE PHOSPHATASE"/>
    <property type="match status" value="1"/>
</dbReference>
<dbReference type="PANTHER" id="PTHR43434:SF1">
    <property type="entry name" value="PHOSPHOGLYCOLATE PHOSPHATASE"/>
    <property type="match status" value="1"/>
</dbReference>
<dbReference type="GO" id="GO:0006281">
    <property type="term" value="P:DNA repair"/>
    <property type="evidence" value="ECO:0007669"/>
    <property type="project" value="TreeGrafter"/>
</dbReference>
<gene>
    <name evidence="1" type="ORF">NCTC1935_04569</name>
</gene>
<accession>A0A449GLY4</accession>